<organism evidence="1 2">
    <name type="scientific">Rangifer tarandus platyrhynchus</name>
    <name type="common">Svalbard reindeer</name>
    <dbReference type="NCBI Taxonomy" id="3082113"/>
    <lineage>
        <taxon>Eukaryota</taxon>
        <taxon>Metazoa</taxon>
        <taxon>Chordata</taxon>
        <taxon>Craniata</taxon>
        <taxon>Vertebrata</taxon>
        <taxon>Euteleostomi</taxon>
        <taxon>Mammalia</taxon>
        <taxon>Eutheria</taxon>
        <taxon>Laurasiatheria</taxon>
        <taxon>Artiodactyla</taxon>
        <taxon>Ruminantia</taxon>
        <taxon>Pecora</taxon>
        <taxon>Cervidae</taxon>
        <taxon>Odocoileinae</taxon>
        <taxon>Rangifer</taxon>
    </lineage>
</organism>
<protein>
    <submittedName>
        <fullName evidence="1">Uncharacterized protein</fullName>
    </submittedName>
</protein>
<reference evidence="1" key="2">
    <citation type="submission" date="2025-03" db="EMBL/GenBank/DDBJ databases">
        <authorList>
            <consortium name="ELIXIR-Norway"/>
            <consortium name="Elixir Norway"/>
        </authorList>
    </citation>
    <scope>NUCLEOTIDE SEQUENCE</scope>
</reference>
<name>A0AC59Z7P2_RANTA</name>
<dbReference type="EMBL" id="OX596109">
    <property type="protein sequence ID" value="CAN0276045.1"/>
    <property type="molecule type" value="Genomic_DNA"/>
</dbReference>
<evidence type="ECO:0000313" key="2">
    <source>
        <dbReference type="Proteomes" id="UP001162501"/>
    </source>
</evidence>
<gene>
    <name evidence="1" type="ORF">MRATA1EN22A_LOCUS14763</name>
</gene>
<sequence>MVSPLTLGRIRWTPSPSLPASRGSRPTLAYKSGPSRPAPPTPLRLKPRQPPCPAAIFAATFRGTPGGTPVGSGEPGADQGFAPRQNAAVSRHKGAGVSGTPKQESRVLGAPAGGLPLQSLVLLPPLQRPMLPQALLPLMRHGGRGPCGEREERRCALARRNYIYRREEEKWRQ</sequence>
<proteinExistence type="predicted"/>
<accession>A0AC59Z7P2</accession>
<reference evidence="1" key="1">
    <citation type="submission" date="2023-05" db="EMBL/GenBank/DDBJ databases">
        <authorList>
            <consortium name="ELIXIR-Norway"/>
        </authorList>
    </citation>
    <scope>NUCLEOTIDE SEQUENCE</scope>
</reference>
<evidence type="ECO:0000313" key="1">
    <source>
        <dbReference type="EMBL" id="CAN0276045.1"/>
    </source>
</evidence>
<dbReference type="Proteomes" id="UP001162501">
    <property type="component" value="Chromosome 25"/>
</dbReference>